<protein>
    <submittedName>
        <fullName evidence="1">Uncharacterized protein</fullName>
    </submittedName>
</protein>
<keyword evidence="2" id="KW-1185">Reference proteome</keyword>
<dbReference type="STRING" id="44742.AXF13_13350"/>
<accession>A0A0X8JLM2</accession>
<sequence length="87" mass="9339">MDVASKEKTYTVGEAKERLRRVSARFDPFAVVRRKPLHATGAAFLAGLAWGALRRGGAPAPVSLLPLAAQIVSLGMRWGLRPKDAAN</sequence>
<name>A0A0X8JLM2_9BACT</name>
<gene>
    <name evidence="1" type="ORF">AXF13_13350</name>
</gene>
<dbReference type="RefSeq" id="WP_062253971.1">
    <property type="nucleotide sequence ID" value="NZ_CP014229.1"/>
</dbReference>
<dbReference type="AlphaFoldDB" id="A0A0X8JLM2"/>
<dbReference type="Proteomes" id="UP000069241">
    <property type="component" value="Chromosome"/>
</dbReference>
<reference evidence="2" key="1">
    <citation type="submission" date="2016-02" db="EMBL/GenBank/DDBJ databases">
        <authorList>
            <person name="Holder M.E."/>
            <person name="Ajami N.J."/>
            <person name="Petrosino J.F."/>
        </authorList>
    </citation>
    <scope>NUCLEOTIDE SEQUENCE [LARGE SCALE GENOMIC DNA]</scope>
    <source>
        <strain evidence="2">CCUG 45958</strain>
    </source>
</reference>
<dbReference type="KEGG" id="dfi:AXF13_13350"/>
<evidence type="ECO:0000313" key="2">
    <source>
        <dbReference type="Proteomes" id="UP000069241"/>
    </source>
</evidence>
<proteinExistence type="predicted"/>
<evidence type="ECO:0000313" key="1">
    <source>
        <dbReference type="EMBL" id="AMD91027.1"/>
    </source>
</evidence>
<organism evidence="1 2">
    <name type="scientific">Desulfovibrio fairfieldensis</name>
    <dbReference type="NCBI Taxonomy" id="44742"/>
    <lineage>
        <taxon>Bacteria</taxon>
        <taxon>Pseudomonadati</taxon>
        <taxon>Thermodesulfobacteriota</taxon>
        <taxon>Desulfovibrionia</taxon>
        <taxon>Desulfovibrionales</taxon>
        <taxon>Desulfovibrionaceae</taxon>
        <taxon>Desulfovibrio</taxon>
    </lineage>
</organism>
<dbReference type="EMBL" id="CP014229">
    <property type="protein sequence ID" value="AMD91027.1"/>
    <property type="molecule type" value="Genomic_DNA"/>
</dbReference>